<dbReference type="GO" id="GO:0043565">
    <property type="term" value="F:sequence-specific DNA binding"/>
    <property type="evidence" value="ECO:0007669"/>
    <property type="project" value="TreeGrafter"/>
</dbReference>
<dbReference type="InterPro" id="IPR012263">
    <property type="entry name" value="M_m6A_EcoRV"/>
</dbReference>
<keyword evidence="2" id="KW-0808">Transferase</keyword>
<sequence>MKLSAFPYPGGKTNYVDEILQYFPEHRRYVEPFGGSAAVLLNKPESYIEVFNDRDEDIVHFFEVVRERREELAEWLRYVPYSRAVHAEWAREFYAGVRPDDDIERAGRWFYLRYTQYGGKIAGISGFKTSGKRNEARSFRGSIDHLEEIVGRLQLVNLECEDYRTILERYDRPDTLFYCDPPYVDKGHYYDASDFDHEALFRALFDLEGYWIVSYDALPAVPIPRKHVDNLHFREFQAHYSLDVRENEGRTPSTERLVLNSDPSEVDEFTAADQQTFDDFRVQHRATRTDGGGRP</sequence>
<feature type="region of interest" description="Disordered" evidence="4">
    <location>
        <begin position="245"/>
        <end position="265"/>
    </location>
</feature>
<evidence type="ECO:0000256" key="1">
    <source>
        <dbReference type="ARBA" id="ARBA00022603"/>
    </source>
</evidence>
<evidence type="ECO:0000313" key="6">
    <source>
        <dbReference type="Proteomes" id="UP000182829"/>
    </source>
</evidence>
<evidence type="ECO:0000256" key="2">
    <source>
        <dbReference type="ARBA" id="ARBA00022679"/>
    </source>
</evidence>
<evidence type="ECO:0000256" key="3">
    <source>
        <dbReference type="ARBA" id="ARBA00022691"/>
    </source>
</evidence>
<protein>
    <submittedName>
        <fullName evidence="5">DNA adenine methylase</fullName>
    </submittedName>
</protein>
<dbReference type="Gene3D" id="3.40.50.150">
    <property type="entry name" value="Vaccinia Virus protein VP39"/>
    <property type="match status" value="2"/>
</dbReference>
<dbReference type="GO" id="GO:1904047">
    <property type="term" value="F:S-adenosyl-L-methionine binding"/>
    <property type="evidence" value="ECO:0007669"/>
    <property type="project" value="TreeGrafter"/>
</dbReference>
<evidence type="ECO:0000256" key="4">
    <source>
        <dbReference type="SAM" id="MobiDB-lite"/>
    </source>
</evidence>
<dbReference type="EMBL" id="FORO01000007">
    <property type="protein sequence ID" value="SFI84341.1"/>
    <property type="molecule type" value="Genomic_DNA"/>
</dbReference>
<keyword evidence="3" id="KW-0949">S-adenosyl-L-methionine</keyword>
<dbReference type="OrthoDB" id="372040at2157"/>
<dbReference type="PRINTS" id="PR00505">
    <property type="entry name" value="D12N6MTFRASE"/>
</dbReference>
<dbReference type="AlphaFoldDB" id="A0A1I3LHW2"/>
<dbReference type="Proteomes" id="UP000182829">
    <property type="component" value="Unassembled WGS sequence"/>
</dbReference>
<dbReference type="GO" id="GO:0009007">
    <property type="term" value="F:site-specific DNA-methyltransferase (adenine-specific) activity"/>
    <property type="evidence" value="ECO:0007669"/>
    <property type="project" value="UniProtKB-EC"/>
</dbReference>
<dbReference type="GO" id="GO:0006298">
    <property type="term" value="P:mismatch repair"/>
    <property type="evidence" value="ECO:0007669"/>
    <property type="project" value="TreeGrafter"/>
</dbReference>
<organism evidence="5 6">
    <name type="scientific">Natronobacterium gregoryi</name>
    <dbReference type="NCBI Taxonomy" id="44930"/>
    <lineage>
        <taxon>Archaea</taxon>
        <taxon>Methanobacteriati</taxon>
        <taxon>Methanobacteriota</taxon>
        <taxon>Stenosarchaea group</taxon>
        <taxon>Halobacteria</taxon>
        <taxon>Halobacteriales</taxon>
        <taxon>Natrialbaceae</taxon>
        <taxon>Natronobacterium</taxon>
    </lineage>
</organism>
<accession>A0A1I3LHW2</accession>
<dbReference type="OMA" id="WANCKNT"/>
<dbReference type="SUPFAM" id="SSF53335">
    <property type="entry name" value="S-adenosyl-L-methionine-dependent methyltransferases"/>
    <property type="match status" value="1"/>
</dbReference>
<name>A0A1I3LHW2_9EURY</name>
<reference evidence="5 6" key="1">
    <citation type="submission" date="2016-10" db="EMBL/GenBank/DDBJ databases">
        <authorList>
            <person name="de Groot N.N."/>
        </authorList>
    </citation>
    <scope>NUCLEOTIDE SEQUENCE [LARGE SCALE GENOMIC DNA]</scope>
    <source>
        <strain evidence="5 6">SP2</strain>
    </source>
</reference>
<gene>
    <name evidence="5" type="ORF">SAMN05443661_10719</name>
</gene>
<dbReference type="GO" id="GO:0009307">
    <property type="term" value="P:DNA restriction-modification system"/>
    <property type="evidence" value="ECO:0007669"/>
    <property type="project" value="InterPro"/>
</dbReference>
<dbReference type="InterPro" id="IPR029063">
    <property type="entry name" value="SAM-dependent_MTases_sf"/>
</dbReference>
<dbReference type="PANTHER" id="PTHR30481">
    <property type="entry name" value="DNA ADENINE METHYLASE"/>
    <property type="match status" value="1"/>
</dbReference>
<keyword evidence="1 5" id="KW-0489">Methyltransferase</keyword>
<dbReference type="InterPro" id="IPR012327">
    <property type="entry name" value="MeTrfase_D12"/>
</dbReference>
<evidence type="ECO:0000313" key="5">
    <source>
        <dbReference type="EMBL" id="SFI84341.1"/>
    </source>
</evidence>
<dbReference type="RefSeq" id="WP_005579950.1">
    <property type="nucleotide sequence ID" value="NZ_FORO01000007.1"/>
</dbReference>
<proteinExistence type="predicted"/>
<dbReference type="GO" id="GO:0032259">
    <property type="term" value="P:methylation"/>
    <property type="evidence" value="ECO:0007669"/>
    <property type="project" value="UniProtKB-KW"/>
</dbReference>
<dbReference type="Pfam" id="PF02086">
    <property type="entry name" value="MethyltransfD12"/>
    <property type="match status" value="1"/>
</dbReference>
<dbReference type="GeneID" id="14207314"/>
<dbReference type="PIRSF" id="PIRSF000398">
    <property type="entry name" value="M_m6A_EcoRV"/>
    <property type="match status" value="1"/>
</dbReference>